<feature type="domain" description="N-acetyltransferase" evidence="3">
    <location>
        <begin position="2"/>
        <end position="150"/>
    </location>
</feature>
<dbReference type="InterPro" id="IPR016181">
    <property type="entry name" value="Acyl_CoA_acyltransferase"/>
</dbReference>
<dbReference type="EMBL" id="VFIA01000001">
    <property type="protein sequence ID" value="MBC3789689.1"/>
    <property type="molecule type" value="Genomic_DNA"/>
</dbReference>
<reference evidence="4 5" key="1">
    <citation type="submission" date="2019-06" db="EMBL/GenBank/DDBJ databases">
        <title>Spirosoma utsteinense sp. nov. isolated from Antarctic ice-free soils.</title>
        <authorList>
            <person name="Tahon G."/>
        </authorList>
    </citation>
    <scope>NUCLEOTIDE SEQUENCE [LARGE SCALE GENOMIC DNA]</scope>
    <source>
        <strain evidence="4 5">LMG 31447</strain>
    </source>
</reference>
<keyword evidence="5" id="KW-1185">Reference proteome</keyword>
<comment type="caution">
    <text evidence="4">The sequence shown here is derived from an EMBL/GenBank/DDBJ whole genome shotgun (WGS) entry which is preliminary data.</text>
</comment>
<name>A0ABR6VZD8_9BACT</name>
<evidence type="ECO:0000313" key="4">
    <source>
        <dbReference type="EMBL" id="MBC3789689.1"/>
    </source>
</evidence>
<dbReference type="PANTHER" id="PTHR10545:SF29">
    <property type="entry name" value="GH14572P-RELATED"/>
    <property type="match status" value="1"/>
</dbReference>
<keyword evidence="2" id="KW-0012">Acyltransferase</keyword>
<dbReference type="PANTHER" id="PTHR10545">
    <property type="entry name" value="DIAMINE N-ACETYLTRANSFERASE"/>
    <property type="match status" value="1"/>
</dbReference>
<dbReference type="Proteomes" id="UP000700732">
    <property type="component" value="Unassembled WGS sequence"/>
</dbReference>
<dbReference type="RefSeq" id="WP_186735071.1">
    <property type="nucleotide sequence ID" value="NZ_VFIA01000001.1"/>
</dbReference>
<evidence type="ECO:0000256" key="2">
    <source>
        <dbReference type="ARBA" id="ARBA00023315"/>
    </source>
</evidence>
<organism evidence="4 5">
    <name type="scientific">Spirosoma utsteinense</name>
    <dbReference type="NCBI Taxonomy" id="2585773"/>
    <lineage>
        <taxon>Bacteria</taxon>
        <taxon>Pseudomonadati</taxon>
        <taxon>Bacteroidota</taxon>
        <taxon>Cytophagia</taxon>
        <taxon>Cytophagales</taxon>
        <taxon>Cytophagaceae</taxon>
        <taxon>Spirosoma</taxon>
    </lineage>
</organism>
<proteinExistence type="predicted"/>
<dbReference type="PROSITE" id="PS51186">
    <property type="entry name" value="GNAT"/>
    <property type="match status" value="1"/>
</dbReference>
<evidence type="ECO:0000313" key="5">
    <source>
        <dbReference type="Proteomes" id="UP000700732"/>
    </source>
</evidence>
<evidence type="ECO:0000256" key="1">
    <source>
        <dbReference type="ARBA" id="ARBA00022679"/>
    </source>
</evidence>
<evidence type="ECO:0000259" key="3">
    <source>
        <dbReference type="PROSITE" id="PS51186"/>
    </source>
</evidence>
<dbReference type="CDD" id="cd04301">
    <property type="entry name" value="NAT_SF"/>
    <property type="match status" value="1"/>
</dbReference>
<gene>
    <name evidence="4" type="ORF">FH603_171</name>
</gene>
<keyword evidence="1" id="KW-0808">Transferase</keyword>
<dbReference type="Gene3D" id="3.40.630.30">
    <property type="match status" value="1"/>
</dbReference>
<dbReference type="InterPro" id="IPR051016">
    <property type="entry name" value="Diverse_Substrate_AcTransf"/>
</dbReference>
<protein>
    <submittedName>
        <fullName evidence="4">GNAT superfamily N-acetyltransferase</fullName>
    </submittedName>
</protein>
<sequence length="150" mass="16917">MISIRPGTRDDIPQAFALVSELAVYEKAADQVSNTADQMAEEGFGPNPLFGMLVAEDSDNAKIVGMALYYFRYSTWKGKRLYLEDIIVTEAFRGYGIGKLLLDATIDMARETGCTGMMWQVLDWNEPAIGFYQQFGTRFDNGWTNCHLDF</sequence>
<accession>A0ABR6VZD8</accession>
<dbReference type="Pfam" id="PF00583">
    <property type="entry name" value="Acetyltransf_1"/>
    <property type="match status" value="1"/>
</dbReference>
<dbReference type="InterPro" id="IPR000182">
    <property type="entry name" value="GNAT_dom"/>
</dbReference>
<dbReference type="SUPFAM" id="SSF55729">
    <property type="entry name" value="Acyl-CoA N-acyltransferases (Nat)"/>
    <property type="match status" value="1"/>
</dbReference>